<dbReference type="Proteomes" id="UP000015453">
    <property type="component" value="Unassembled WGS sequence"/>
</dbReference>
<evidence type="ECO:0000256" key="1">
    <source>
        <dbReference type="SAM" id="Phobius"/>
    </source>
</evidence>
<keyword evidence="1" id="KW-1133">Transmembrane helix</keyword>
<evidence type="ECO:0000313" key="3">
    <source>
        <dbReference type="Proteomes" id="UP000015453"/>
    </source>
</evidence>
<sequence length="77" mass="8679">RLFWGWFLVLGGSVSMVMFLYAAVISKLVGSSSSSGNSVIQALQNDWYYCFLVPLTIPILTAAVYFHWLSMKLFKHA</sequence>
<name>S8E5Z9_9LAMI</name>
<accession>S8E5Z9</accession>
<feature type="transmembrane region" description="Helical" evidence="1">
    <location>
        <begin position="47"/>
        <end position="68"/>
    </location>
</feature>
<feature type="non-terminal residue" evidence="2">
    <location>
        <position position="1"/>
    </location>
</feature>
<organism evidence="2 3">
    <name type="scientific">Genlisea aurea</name>
    <dbReference type="NCBI Taxonomy" id="192259"/>
    <lineage>
        <taxon>Eukaryota</taxon>
        <taxon>Viridiplantae</taxon>
        <taxon>Streptophyta</taxon>
        <taxon>Embryophyta</taxon>
        <taxon>Tracheophyta</taxon>
        <taxon>Spermatophyta</taxon>
        <taxon>Magnoliopsida</taxon>
        <taxon>eudicotyledons</taxon>
        <taxon>Gunneridae</taxon>
        <taxon>Pentapetalae</taxon>
        <taxon>asterids</taxon>
        <taxon>lamiids</taxon>
        <taxon>Lamiales</taxon>
        <taxon>Lentibulariaceae</taxon>
        <taxon>Genlisea</taxon>
    </lineage>
</organism>
<comment type="caution">
    <text evidence="2">The sequence shown here is derived from an EMBL/GenBank/DDBJ whole genome shotgun (WGS) entry which is preliminary data.</text>
</comment>
<keyword evidence="1" id="KW-0472">Membrane</keyword>
<gene>
    <name evidence="2" type="ORF">M569_06963</name>
</gene>
<dbReference type="PANTHER" id="PTHR36485:SF1">
    <property type="entry name" value="TRANSMEMBRANE PROTEIN"/>
    <property type="match status" value="1"/>
</dbReference>
<reference evidence="2 3" key="1">
    <citation type="journal article" date="2013" name="BMC Genomics">
        <title>The miniature genome of a carnivorous plant Genlisea aurea contains a low number of genes and short non-coding sequences.</title>
        <authorList>
            <person name="Leushkin E.V."/>
            <person name="Sutormin R.A."/>
            <person name="Nabieva E.R."/>
            <person name="Penin A.A."/>
            <person name="Kondrashov A.S."/>
            <person name="Logacheva M.D."/>
        </authorList>
    </citation>
    <scope>NUCLEOTIDE SEQUENCE [LARGE SCALE GENOMIC DNA]</scope>
</reference>
<dbReference type="AlphaFoldDB" id="S8E5Z9"/>
<feature type="transmembrane region" description="Helical" evidence="1">
    <location>
        <begin position="6"/>
        <end position="26"/>
    </location>
</feature>
<evidence type="ECO:0008006" key="4">
    <source>
        <dbReference type="Google" id="ProtNLM"/>
    </source>
</evidence>
<protein>
    <recommendedName>
        <fullName evidence="4">Phosphatidylinositol N-acetylglucosaminyltransferase subunit Y</fullName>
    </recommendedName>
</protein>
<dbReference type="PANTHER" id="PTHR36485">
    <property type="entry name" value="OS01G0939000 PROTEIN"/>
    <property type="match status" value="1"/>
</dbReference>
<evidence type="ECO:0000313" key="2">
    <source>
        <dbReference type="EMBL" id="EPS67812.1"/>
    </source>
</evidence>
<dbReference type="Pfam" id="PF15159">
    <property type="entry name" value="PIG-Y"/>
    <property type="match status" value="1"/>
</dbReference>
<dbReference type="InterPro" id="IPR029164">
    <property type="entry name" value="PIG-Y"/>
</dbReference>
<dbReference type="OrthoDB" id="2157498at2759"/>
<dbReference type="EMBL" id="AUSU01002912">
    <property type="protein sequence ID" value="EPS67812.1"/>
    <property type="molecule type" value="Genomic_DNA"/>
</dbReference>
<proteinExistence type="predicted"/>
<keyword evidence="1" id="KW-0812">Transmembrane</keyword>
<keyword evidence="3" id="KW-1185">Reference proteome</keyword>